<dbReference type="Proteomes" id="UP000596661">
    <property type="component" value="Chromosome 2"/>
</dbReference>
<dbReference type="Gramene" id="evm.model.02.2540">
    <property type="protein sequence ID" value="cds.evm.model.02.2540"/>
    <property type="gene ID" value="evm.TU.02.2540"/>
</dbReference>
<accession>A0A803NXY3</accession>
<evidence type="ECO:0008006" key="3">
    <source>
        <dbReference type="Google" id="ProtNLM"/>
    </source>
</evidence>
<protein>
    <recommendedName>
        <fullName evidence="3">RNase H type-1 domain-containing protein</fullName>
    </recommendedName>
</protein>
<reference evidence="1" key="1">
    <citation type="submission" date="2018-11" db="EMBL/GenBank/DDBJ databases">
        <authorList>
            <person name="Grassa J C."/>
        </authorList>
    </citation>
    <scope>NUCLEOTIDE SEQUENCE [LARGE SCALE GENOMIC DNA]</scope>
</reference>
<evidence type="ECO:0000313" key="1">
    <source>
        <dbReference type="EnsemblPlants" id="cds.evm.model.02.2540"/>
    </source>
</evidence>
<dbReference type="AlphaFoldDB" id="A0A803NXY3"/>
<name>A0A803NXY3_CANSA</name>
<organism evidence="1 2">
    <name type="scientific">Cannabis sativa</name>
    <name type="common">Hemp</name>
    <name type="synonym">Marijuana</name>
    <dbReference type="NCBI Taxonomy" id="3483"/>
    <lineage>
        <taxon>Eukaryota</taxon>
        <taxon>Viridiplantae</taxon>
        <taxon>Streptophyta</taxon>
        <taxon>Embryophyta</taxon>
        <taxon>Tracheophyta</taxon>
        <taxon>Spermatophyta</taxon>
        <taxon>Magnoliopsida</taxon>
        <taxon>eudicotyledons</taxon>
        <taxon>Gunneridae</taxon>
        <taxon>Pentapetalae</taxon>
        <taxon>rosids</taxon>
        <taxon>fabids</taxon>
        <taxon>Rosales</taxon>
        <taxon>Cannabaceae</taxon>
        <taxon>Cannabis</taxon>
    </lineage>
</organism>
<reference evidence="1" key="2">
    <citation type="submission" date="2021-03" db="UniProtKB">
        <authorList>
            <consortium name="EnsemblPlants"/>
        </authorList>
    </citation>
    <scope>IDENTIFICATION</scope>
</reference>
<dbReference type="EnsemblPlants" id="evm.model.02.2540">
    <property type="protein sequence ID" value="cds.evm.model.02.2540"/>
    <property type="gene ID" value="evm.TU.02.2540"/>
</dbReference>
<proteinExistence type="predicted"/>
<sequence>MNGSKVALIKLDMAKVDGRVEWSFLRVVMLQLGYCEEWVQKLMGCFTFVQLSFLVNGEVQGHVTPQRGLRQGVLEAKCGSHASFVWRSLVWGKKIILRGYRRRIGDGNSVWVVEDPWLPRPILSGDWTIRDRIRWHYNKNGEYYVKSGYRVTFNMKEKIAPSSTRTMNHWWRKIDIMFYGNVEKCCQFGRIVVLWNEMTRTSREDILSYLVRLSEDWTMEKFELFLILFWNLWHIRNNVKHGSVAAGDMLDWCSKFIIDFKEARQESGVDRDRAHVKWCPPEPNTLKINVDAGVNYQLQSATELMAIRAGLHVGIERGWISFLVESVCKEVVQLVQQQDGGCREFDGLREEIRELLQHPTVGGLVFTY</sequence>
<dbReference type="EMBL" id="UZAU01000235">
    <property type="status" value="NOT_ANNOTATED_CDS"/>
    <property type="molecule type" value="Genomic_DNA"/>
</dbReference>
<evidence type="ECO:0000313" key="2">
    <source>
        <dbReference type="Proteomes" id="UP000596661"/>
    </source>
</evidence>
<keyword evidence="2" id="KW-1185">Reference proteome</keyword>